<evidence type="ECO:0000313" key="3">
    <source>
        <dbReference type="Proteomes" id="UP000422569"/>
    </source>
</evidence>
<reference evidence="2 3" key="1">
    <citation type="submission" date="2019-09" db="EMBL/GenBank/DDBJ databases">
        <title>Isolation and complete genome sequencing of Methylocystis species.</title>
        <authorList>
            <person name="Rumah B.L."/>
            <person name="Stead C.E."/>
            <person name="Stevens B.C."/>
            <person name="Minton N.P."/>
            <person name="Grosse-Honebrink A."/>
            <person name="Zhang Y."/>
        </authorList>
    </citation>
    <scope>NUCLEOTIDE SEQUENCE [LARGE SCALE GENOMIC DNA]</scope>
    <source>
        <strain evidence="2 3">BRCS2</strain>
    </source>
</reference>
<dbReference type="RefSeq" id="WP_026016314.1">
    <property type="nucleotide sequence ID" value="NZ_CP044331.1"/>
</dbReference>
<protein>
    <submittedName>
        <fullName evidence="2">Nif11-like leader peptide family natural product</fullName>
    </submittedName>
</protein>
<dbReference type="NCBIfam" id="TIGR03798">
    <property type="entry name" value="leader_Nif11"/>
    <property type="match status" value="1"/>
</dbReference>
<dbReference type="InterPro" id="IPR012903">
    <property type="entry name" value="Nif11"/>
</dbReference>
<organism evidence="2 3">
    <name type="scientific">Methylocystis parvus</name>
    <dbReference type="NCBI Taxonomy" id="134"/>
    <lineage>
        <taxon>Bacteria</taxon>
        <taxon>Pseudomonadati</taxon>
        <taxon>Pseudomonadota</taxon>
        <taxon>Alphaproteobacteria</taxon>
        <taxon>Hyphomicrobiales</taxon>
        <taxon>Methylocystaceae</taxon>
        <taxon>Methylocystis</taxon>
    </lineage>
</organism>
<dbReference type="KEGG" id="mpar:F7D14_08690"/>
<evidence type="ECO:0000313" key="2">
    <source>
        <dbReference type="EMBL" id="QGM97530.1"/>
    </source>
</evidence>
<dbReference type="Pfam" id="PF07862">
    <property type="entry name" value="Nif11"/>
    <property type="match status" value="1"/>
</dbReference>
<dbReference type="Proteomes" id="UP000422569">
    <property type="component" value="Chromosome"/>
</dbReference>
<dbReference type="EMBL" id="CP044331">
    <property type="protein sequence ID" value="QGM97530.1"/>
    <property type="molecule type" value="Genomic_DNA"/>
</dbReference>
<accession>A0A6B8MA43</accession>
<gene>
    <name evidence="2" type="ORF">F7D14_08690</name>
</gene>
<dbReference type="InterPro" id="IPR022516">
    <property type="entry name" value="CHP03798_Ocin"/>
</dbReference>
<feature type="domain" description="Nif11" evidence="1">
    <location>
        <begin position="1"/>
        <end position="46"/>
    </location>
</feature>
<evidence type="ECO:0000259" key="1">
    <source>
        <dbReference type="Pfam" id="PF07862"/>
    </source>
</evidence>
<proteinExistence type="predicted"/>
<keyword evidence="3" id="KW-1185">Reference proteome</keyword>
<sequence>MSVDSAVEYIRRMRSDDDFRKKMNEISDDEDASWAAIRDAGYDFTMIDFKKAQDVIYEEHGVTPM</sequence>
<name>A0A6B8MA43_9HYPH</name>
<dbReference type="AlphaFoldDB" id="A0A6B8MA43"/>